<evidence type="ECO:0000313" key="4">
    <source>
        <dbReference type="Proteomes" id="UP000073601"/>
    </source>
</evidence>
<dbReference type="CDD" id="cd16363">
    <property type="entry name" value="Col_Im_like"/>
    <property type="match status" value="1"/>
</dbReference>
<dbReference type="InterPro" id="IPR000290">
    <property type="entry name" value="Colicin_pyocin"/>
</dbReference>
<dbReference type="OrthoDB" id="6810874at2"/>
<organism evidence="3 4">
    <name type="scientific">Grimontia marina</name>
    <dbReference type="NCBI Taxonomy" id="646534"/>
    <lineage>
        <taxon>Bacteria</taxon>
        <taxon>Pseudomonadati</taxon>
        <taxon>Pseudomonadota</taxon>
        <taxon>Gammaproteobacteria</taxon>
        <taxon>Vibrionales</taxon>
        <taxon>Vibrionaceae</taxon>
        <taxon>Grimontia</taxon>
    </lineage>
</organism>
<gene>
    <name evidence="3" type="primary">imm2</name>
    <name evidence="3" type="ORF">GMA8713_04984</name>
</gene>
<dbReference type="GO" id="GO:0015643">
    <property type="term" value="F:toxic substance binding"/>
    <property type="evidence" value="ECO:0007669"/>
    <property type="project" value="InterPro"/>
</dbReference>
<sequence length="85" mass="9689">MKKEKFEDYTEEEFLQFVIDIYEANGTEEETDQWIMHFHNVVGHPLGAGLIVDPAVEIEDDSPQGVVNEVVKWRHTNGLPGFKGS</sequence>
<evidence type="ECO:0000313" key="3">
    <source>
        <dbReference type="EMBL" id="CZF86943.1"/>
    </source>
</evidence>
<reference evidence="4" key="1">
    <citation type="submission" date="2016-02" db="EMBL/GenBank/DDBJ databases">
        <authorList>
            <person name="Rodrigo-Torres Lidia"/>
            <person name="Arahal R.David."/>
        </authorList>
    </citation>
    <scope>NUCLEOTIDE SEQUENCE [LARGE SCALE GENOMIC DNA]</scope>
    <source>
        <strain evidence="4">CECT 8713</strain>
    </source>
</reference>
<evidence type="ECO:0000256" key="1">
    <source>
        <dbReference type="ARBA" id="ARBA00009346"/>
    </source>
</evidence>
<dbReference type="AlphaFoldDB" id="A0A128FJH1"/>
<dbReference type="PRINTS" id="PR01299">
    <property type="entry name" value="PYOCIN"/>
</dbReference>
<accession>A0A128FJH1</accession>
<protein>
    <submittedName>
        <fullName evidence="3">Pyocin-S2 immunity protein</fullName>
    </submittedName>
</protein>
<name>A0A128FJH1_9GAMM</name>
<comment type="similarity">
    <text evidence="1">Belongs to the colicins ColE2/ColE8/ColE9 and pyocins S1/S2 family.</text>
</comment>
<dbReference type="Pfam" id="PF01320">
    <property type="entry name" value="Colicin_Pyocin"/>
    <property type="match status" value="1"/>
</dbReference>
<proteinExistence type="inferred from homology"/>
<dbReference type="SUPFAM" id="SSF47345">
    <property type="entry name" value="Colicin E immunity proteins"/>
    <property type="match status" value="1"/>
</dbReference>
<dbReference type="InterPro" id="IPR035900">
    <property type="entry name" value="Colicin_E_sf"/>
</dbReference>
<dbReference type="GO" id="GO:0030153">
    <property type="term" value="P:bacteriocin immunity"/>
    <property type="evidence" value="ECO:0007669"/>
    <property type="project" value="UniProtKB-KW"/>
</dbReference>
<evidence type="ECO:0000256" key="2">
    <source>
        <dbReference type="ARBA" id="ARBA00023025"/>
    </source>
</evidence>
<dbReference type="Proteomes" id="UP000073601">
    <property type="component" value="Unassembled WGS sequence"/>
</dbReference>
<keyword evidence="4" id="KW-1185">Reference proteome</keyword>
<dbReference type="Gene3D" id="1.10.1200.20">
    <property type="entry name" value="Colicin E immunity protein"/>
    <property type="match status" value="1"/>
</dbReference>
<keyword evidence="2" id="KW-0079">Bacteriocin immunity</keyword>
<dbReference type="EMBL" id="FIZY01000098">
    <property type="protein sequence ID" value="CZF86943.1"/>
    <property type="molecule type" value="Genomic_DNA"/>
</dbReference>